<organism evidence="1 2">
    <name type="scientific">Arthrobacter alpinus</name>
    <dbReference type="NCBI Taxonomy" id="656366"/>
    <lineage>
        <taxon>Bacteria</taxon>
        <taxon>Bacillati</taxon>
        <taxon>Actinomycetota</taxon>
        <taxon>Actinomycetes</taxon>
        <taxon>Micrococcales</taxon>
        <taxon>Micrococcaceae</taxon>
        <taxon>Arthrobacter</taxon>
    </lineage>
</organism>
<dbReference type="Proteomes" id="UP000059574">
    <property type="component" value="Chromosome"/>
</dbReference>
<sequence length="103" mass="11524">MKLIIFRGGGFAGMVARTELDAKSLPRDDAKTFASEIARANLRDEPPPVPEKSWPDAQHYELCLEESGPTLNVRYSEESLPEDVRLLMAWVDGRPERVESIGP</sequence>
<dbReference type="OrthoDB" id="6956709at2"/>
<evidence type="ECO:0008006" key="3">
    <source>
        <dbReference type="Google" id="ProtNLM"/>
    </source>
</evidence>
<evidence type="ECO:0000313" key="2">
    <source>
        <dbReference type="Proteomes" id="UP000059574"/>
    </source>
</evidence>
<reference evidence="1 2" key="2">
    <citation type="journal article" date="2016" name="J. Biotechnol.">
        <title>Complete genome sequence of Arthrobacter alpinus ERGS4:06, a yellow pigmented bacterium tolerant to cold and radiations isolated from Sikkim Himalaya.</title>
        <authorList>
            <person name="Kumar R."/>
            <person name="Singh D."/>
            <person name="Swarnkar M.K."/>
            <person name="Singh A.K."/>
            <person name="Kumar S."/>
        </authorList>
    </citation>
    <scope>NUCLEOTIDE SEQUENCE [LARGE SCALE GENOMIC DNA]</scope>
    <source>
        <strain evidence="1 2">ERGS4:06</strain>
    </source>
</reference>
<dbReference type="InterPro" id="IPR049457">
    <property type="entry name" value="Emfourin"/>
</dbReference>
<gene>
    <name evidence="1" type="ORF">AS189_17110</name>
</gene>
<dbReference type="Pfam" id="PF20242">
    <property type="entry name" value="Emfourin"/>
    <property type="match status" value="1"/>
</dbReference>
<protein>
    <recommendedName>
        <fullName evidence="3">Metalloprotease</fullName>
    </recommendedName>
</protein>
<evidence type="ECO:0000313" key="1">
    <source>
        <dbReference type="EMBL" id="ALO67883.1"/>
    </source>
</evidence>
<dbReference type="AlphaFoldDB" id="A0A0S2M327"/>
<dbReference type="RefSeq" id="WP_062291613.1">
    <property type="nucleotide sequence ID" value="NZ_CP013200.1"/>
</dbReference>
<accession>A0A0S2M327</accession>
<dbReference type="EMBL" id="CP013200">
    <property type="protein sequence ID" value="ALO67883.1"/>
    <property type="molecule type" value="Genomic_DNA"/>
</dbReference>
<reference evidence="2" key="1">
    <citation type="submission" date="2015-11" db="EMBL/GenBank/DDBJ databases">
        <authorList>
            <person name="Kumar R."/>
            <person name="Singh D."/>
            <person name="Swarnkar M.K."/>
            <person name="Singh A.K."/>
            <person name="Kumar S."/>
        </authorList>
    </citation>
    <scope>NUCLEOTIDE SEQUENCE [LARGE SCALE GENOMIC DNA]</scope>
    <source>
        <strain evidence="2">ERGS4:06</strain>
    </source>
</reference>
<name>A0A0S2M327_9MICC</name>
<proteinExistence type="predicted"/>